<protein>
    <submittedName>
        <fullName evidence="1">Uncharacterized protein</fullName>
    </submittedName>
</protein>
<sequence length="136" mass="13931">MTKQPIDREVAQAPETAAADAARILRRRLLVAGGIGAPLVLTFRSTSAWALSTGCIVGASGQLPIPGAIIAVDQSGAPIPNPNSSGPGDQYLLIQVAQSPGDAVTTTTDPNVLRALVYNNNIGITCLQSIMSAPTL</sequence>
<dbReference type="RefSeq" id="WP_274943318.1">
    <property type="nucleotide sequence ID" value="NZ_JANWOI010000002.1"/>
</dbReference>
<reference evidence="1" key="2">
    <citation type="journal article" date="2023" name="Syst. Appl. Microbiol.">
        <title>Govania unica gen. nov., sp. nov., a rare biosphere bacterium that represents a novel family in the class Alphaproteobacteria.</title>
        <authorList>
            <person name="Vandamme P."/>
            <person name="Peeters C."/>
            <person name="Hettiarachchi A."/>
            <person name="Cnockaert M."/>
            <person name="Carlier A."/>
        </authorList>
    </citation>
    <scope>NUCLEOTIDE SEQUENCE</scope>
    <source>
        <strain evidence="1">LMG 31809</strain>
    </source>
</reference>
<reference evidence="1" key="1">
    <citation type="submission" date="2022-08" db="EMBL/GenBank/DDBJ databases">
        <authorList>
            <person name="Vandamme P."/>
            <person name="Hettiarachchi A."/>
            <person name="Peeters C."/>
            <person name="Cnockaert M."/>
            <person name="Carlier A."/>
        </authorList>
    </citation>
    <scope>NUCLEOTIDE SEQUENCE</scope>
    <source>
        <strain evidence="1">LMG 31809</strain>
    </source>
</reference>
<evidence type="ECO:0000313" key="2">
    <source>
        <dbReference type="Proteomes" id="UP001141619"/>
    </source>
</evidence>
<proteinExistence type="predicted"/>
<dbReference type="EMBL" id="JANWOI010000002">
    <property type="protein sequence ID" value="MDA5193618.1"/>
    <property type="molecule type" value="Genomic_DNA"/>
</dbReference>
<comment type="caution">
    <text evidence="1">The sequence shown here is derived from an EMBL/GenBank/DDBJ whole genome shotgun (WGS) entry which is preliminary data.</text>
</comment>
<gene>
    <name evidence="1" type="ORF">NYP16_06575</name>
</gene>
<organism evidence="1 2">
    <name type="scientific">Govanella unica</name>
    <dbReference type="NCBI Taxonomy" id="2975056"/>
    <lineage>
        <taxon>Bacteria</taxon>
        <taxon>Pseudomonadati</taxon>
        <taxon>Pseudomonadota</taxon>
        <taxon>Alphaproteobacteria</taxon>
        <taxon>Emcibacterales</taxon>
        <taxon>Govanellaceae</taxon>
        <taxon>Govanella</taxon>
    </lineage>
</organism>
<keyword evidence="2" id="KW-1185">Reference proteome</keyword>
<name>A0A9X3TXL6_9PROT</name>
<dbReference type="Proteomes" id="UP001141619">
    <property type="component" value="Unassembled WGS sequence"/>
</dbReference>
<evidence type="ECO:0000313" key="1">
    <source>
        <dbReference type="EMBL" id="MDA5193618.1"/>
    </source>
</evidence>
<accession>A0A9X3TXL6</accession>
<dbReference type="AlphaFoldDB" id="A0A9X3TXL6"/>